<keyword evidence="1" id="KW-0472">Membrane</keyword>
<keyword evidence="1" id="KW-0812">Transmembrane</keyword>
<proteinExistence type="predicted"/>
<keyword evidence="1" id="KW-1133">Transmembrane helix</keyword>
<evidence type="ECO:0000313" key="2">
    <source>
        <dbReference type="EMBL" id="CAE0786028.1"/>
    </source>
</evidence>
<feature type="transmembrane region" description="Helical" evidence="1">
    <location>
        <begin position="46"/>
        <end position="65"/>
    </location>
</feature>
<dbReference type="AlphaFoldDB" id="A0A7S4FC82"/>
<dbReference type="EMBL" id="HBIZ01062567">
    <property type="protein sequence ID" value="CAE0786028.1"/>
    <property type="molecule type" value="Transcribed_RNA"/>
</dbReference>
<organism evidence="2">
    <name type="scientific">Chrysotila carterae</name>
    <name type="common">Marine alga</name>
    <name type="synonym">Syracosphaera carterae</name>
    <dbReference type="NCBI Taxonomy" id="13221"/>
    <lineage>
        <taxon>Eukaryota</taxon>
        <taxon>Haptista</taxon>
        <taxon>Haptophyta</taxon>
        <taxon>Prymnesiophyceae</taxon>
        <taxon>Isochrysidales</taxon>
        <taxon>Isochrysidaceae</taxon>
        <taxon>Chrysotila</taxon>
    </lineage>
</organism>
<accession>A0A7S4FC82</accession>
<evidence type="ECO:0000256" key="1">
    <source>
        <dbReference type="SAM" id="Phobius"/>
    </source>
</evidence>
<sequence>MCSVHHQSDRTPARAHTRTFSLIHTDTSDTALCYPRAHFGARAESLVIFFVFSLCMSLTLSFLYYKDSQPAEFCFCFNVHATACSRCVNVVLLSPVQVKMDEACGRKRDYF</sequence>
<gene>
    <name evidence="2" type="ORF">PCAR00345_LOCUS38736</name>
</gene>
<reference evidence="2" key="1">
    <citation type="submission" date="2021-01" db="EMBL/GenBank/DDBJ databases">
        <authorList>
            <person name="Corre E."/>
            <person name="Pelletier E."/>
            <person name="Niang G."/>
            <person name="Scheremetjew M."/>
            <person name="Finn R."/>
            <person name="Kale V."/>
            <person name="Holt S."/>
            <person name="Cochrane G."/>
            <person name="Meng A."/>
            <person name="Brown T."/>
            <person name="Cohen L."/>
        </authorList>
    </citation>
    <scope>NUCLEOTIDE SEQUENCE</scope>
    <source>
        <strain evidence="2">CCMP645</strain>
    </source>
</reference>
<name>A0A7S4FC82_CHRCT</name>
<protein>
    <submittedName>
        <fullName evidence="2">Uncharacterized protein</fullName>
    </submittedName>
</protein>